<feature type="region of interest" description="Disordered" evidence="11">
    <location>
        <begin position="79"/>
        <end position="138"/>
    </location>
</feature>
<dbReference type="OrthoDB" id="46868at2759"/>
<keyword evidence="5" id="KW-0931">ER-Golgi transport</keyword>
<evidence type="ECO:0000256" key="5">
    <source>
        <dbReference type="ARBA" id="ARBA00022892"/>
    </source>
</evidence>
<feature type="transmembrane region" description="Helical" evidence="12">
    <location>
        <begin position="312"/>
        <end position="333"/>
    </location>
</feature>
<dbReference type="GO" id="GO:0005484">
    <property type="term" value="F:SNAP receptor activity"/>
    <property type="evidence" value="ECO:0007669"/>
    <property type="project" value="InterPro"/>
</dbReference>
<evidence type="ECO:0000313" key="14">
    <source>
        <dbReference type="EMBL" id="TKA83896.1"/>
    </source>
</evidence>
<keyword evidence="15" id="KW-1185">Reference proteome</keyword>
<comment type="similarity">
    <text evidence="9">Belongs to the SEC20 family.</text>
</comment>
<evidence type="ECO:0000256" key="3">
    <source>
        <dbReference type="ARBA" id="ARBA00022692"/>
    </source>
</evidence>
<reference evidence="14 15" key="1">
    <citation type="submission" date="2017-03" db="EMBL/GenBank/DDBJ databases">
        <title>Genomes of endolithic fungi from Antarctica.</title>
        <authorList>
            <person name="Coleine C."/>
            <person name="Masonjones S."/>
            <person name="Stajich J.E."/>
        </authorList>
    </citation>
    <scope>NUCLEOTIDE SEQUENCE [LARGE SCALE GENOMIC DNA]</scope>
    <source>
        <strain evidence="14 15">CCFEE 5184</strain>
    </source>
</reference>
<proteinExistence type="inferred from homology"/>
<dbReference type="PANTHER" id="PTHR12825:SF0">
    <property type="entry name" value="VESICLE TRANSPORT PROTEIN SEC20"/>
    <property type="match status" value="1"/>
</dbReference>
<feature type="coiled-coil region" evidence="10">
    <location>
        <begin position="52"/>
        <end position="79"/>
    </location>
</feature>
<accession>A0A4U0Y4U7</accession>
<dbReference type="Proteomes" id="UP000309340">
    <property type="component" value="Unassembled WGS sequence"/>
</dbReference>
<feature type="compositionally biased region" description="Basic and acidic residues" evidence="11">
    <location>
        <begin position="87"/>
        <end position="102"/>
    </location>
</feature>
<evidence type="ECO:0000259" key="13">
    <source>
        <dbReference type="Pfam" id="PF03908"/>
    </source>
</evidence>
<dbReference type="GO" id="GO:0005789">
    <property type="term" value="C:endoplasmic reticulum membrane"/>
    <property type="evidence" value="ECO:0007669"/>
    <property type="project" value="UniProtKB-SubCell"/>
</dbReference>
<protein>
    <recommendedName>
        <fullName evidence="13">Sec20 C-terminal domain-containing protein</fullName>
    </recommendedName>
</protein>
<keyword evidence="2" id="KW-0813">Transport</keyword>
<dbReference type="EMBL" id="NAJQ01000002">
    <property type="protein sequence ID" value="TKA83896.1"/>
    <property type="molecule type" value="Genomic_DNA"/>
</dbReference>
<feature type="transmembrane region" description="Helical" evidence="12">
    <location>
        <begin position="262"/>
        <end position="280"/>
    </location>
</feature>
<comment type="subcellular location">
    <subcellularLocation>
        <location evidence="1">Endoplasmic reticulum membrane</location>
        <topology evidence="1">Single-pass type IV membrane protein</topology>
    </subcellularLocation>
</comment>
<keyword evidence="7 10" id="KW-0175">Coiled coil</keyword>
<evidence type="ECO:0000256" key="10">
    <source>
        <dbReference type="SAM" id="Coils"/>
    </source>
</evidence>
<feature type="compositionally biased region" description="Gly residues" evidence="11">
    <location>
        <begin position="368"/>
        <end position="381"/>
    </location>
</feature>
<keyword evidence="3 12" id="KW-0812">Transmembrane</keyword>
<evidence type="ECO:0000313" key="15">
    <source>
        <dbReference type="Proteomes" id="UP000309340"/>
    </source>
</evidence>
<gene>
    <name evidence="14" type="ORF">B0A55_00095</name>
</gene>
<feature type="domain" description="Sec20 C-terminal" evidence="13">
    <location>
        <begin position="194"/>
        <end position="283"/>
    </location>
</feature>
<dbReference type="InterPro" id="IPR005606">
    <property type="entry name" value="Sec20"/>
</dbReference>
<dbReference type="STRING" id="329884.A0A4U0Y4U7"/>
<dbReference type="PANTHER" id="PTHR12825">
    <property type="entry name" value="BNIP1-RELATED"/>
    <property type="match status" value="1"/>
</dbReference>
<evidence type="ECO:0000256" key="7">
    <source>
        <dbReference type="ARBA" id="ARBA00023054"/>
    </source>
</evidence>
<evidence type="ECO:0000256" key="8">
    <source>
        <dbReference type="ARBA" id="ARBA00023136"/>
    </source>
</evidence>
<feature type="region of interest" description="Disordered" evidence="11">
    <location>
        <begin position="368"/>
        <end position="466"/>
    </location>
</feature>
<evidence type="ECO:0000256" key="9">
    <source>
        <dbReference type="ARBA" id="ARBA00037934"/>
    </source>
</evidence>
<feature type="transmembrane region" description="Helical" evidence="12">
    <location>
        <begin position="287"/>
        <end position="306"/>
    </location>
</feature>
<comment type="caution">
    <text evidence="14">The sequence shown here is derived from an EMBL/GenBank/DDBJ whole genome shotgun (WGS) entry which is preliminary data.</text>
</comment>
<evidence type="ECO:0000256" key="12">
    <source>
        <dbReference type="SAM" id="Phobius"/>
    </source>
</evidence>
<organism evidence="14 15">
    <name type="scientific">Friedmanniomyces simplex</name>
    <dbReference type="NCBI Taxonomy" id="329884"/>
    <lineage>
        <taxon>Eukaryota</taxon>
        <taxon>Fungi</taxon>
        <taxon>Dikarya</taxon>
        <taxon>Ascomycota</taxon>
        <taxon>Pezizomycotina</taxon>
        <taxon>Dothideomycetes</taxon>
        <taxon>Dothideomycetidae</taxon>
        <taxon>Mycosphaerellales</taxon>
        <taxon>Teratosphaeriaceae</taxon>
        <taxon>Friedmanniomyces</taxon>
    </lineage>
</organism>
<name>A0A4U0Y4U7_9PEZI</name>
<dbReference type="InterPro" id="IPR056173">
    <property type="entry name" value="Sec20_C"/>
</dbReference>
<keyword evidence="6 12" id="KW-1133">Transmembrane helix</keyword>
<evidence type="ECO:0000256" key="6">
    <source>
        <dbReference type="ARBA" id="ARBA00022989"/>
    </source>
</evidence>
<sequence length="466" mass="51509">MSTTHLLEQLTHISDSLKQTNTLITRLAKLSFQPGSEPLDTTDSNTVRVELAQDIHDSLKQLEEDLELLKQETDDFTSLPNTASALKRRESRTGDKERERARVSAQVTRLSEDLRGSRGRFRSAQLSAKRASESARGKEREVVFASLRAEPEPHNAHTADGGLQGDLFAGRSGKLQQKQKRKDLSQDEQLVGATTDVTAALRRTHNLLSTELSRSRFAQETFDQSTAALADLGEHYTDLESILSNSRNLLGTLLRSQKSDTWYLETAFYLLLVTLVWLFFRRILFGPFVKLPLFLWHLGAFALRWVVLKPLWGLAVLTGVVTTAPAAGGSTGITRSYDTSTRAPLIIQPSAKGGPPTFAMSEREQLEKGGGIPAGAGGAGAKVGKDPEAERRMSAKIGEMHERSERAKRGDEAGEDKGVEGGDKVQRRGDGTVLKERGDVPRNPKKKVFEADVEDEKQRAREREEL</sequence>
<evidence type="ECO:0000256" key="1">
    <source>
        <dbReference type="ARBA" id="ARBA00004163"/>
    </source>
</evidence>
<keyword evidence="4" id="KW-0256">Endoplasmic reticulum</keyword>
<keyword evidence="8 12" id="KW-0472">Membrane</keyword>
<evidence type="ECO:0000256" key="2">
    <source>
        <dbReference type="ARBA" id="ARBA00022448"/>
    </source>
</evidence>
<dbReference type="AlphaFoldDB" id="A0A4U0Y4U7"/>
<dbReference type="GO" id="GO:0006890">
    <property type="term" value="P:retrograde vesicle-mediated transport, Golgi to endoplasmic reticulum"/>
    <property type="evidence" value="ECO:0007669"/>
    <property type="project" value="InterPro"/>
</dbReference>
<evidence type="ECO:0000256" key="4">
    <source>
        <dbReference type="ARBA" id="ARBA00022824"/>
    </source>
</evidence>
<dbReference type="GO" id="GO:0031201">
    <property type="term" value="C:SNARE complex"/>
    <property type="evidence" value="ECO:0007669"/>
    <property type="project" value="TreeGrafter"/>
</dbReference>
<feature type="compositionally biased region" description="Basic and acidic residues" evidence="11">
    <location>
        <begin position="383"/>
        <end position="466"/>
    </location>
</feature>
<dbReference type="Pfam" id="PF03908">
    <property type="entry name" value="Sec20"/>
    <property type="match status" value="1"/>
</dbReference>
<evidence type="ECO:0000256" key="11">
    <source>
        <dbReference type="SAM" id="MobiDB-lite"/>
    </source>
</evidence>